<dbReference type="SUPFAM" id="SSF50156">
    <property type="entry name" value="PDZ domain-like"/>
    <property type="match status" value="1"/>
</dbReference>
<dbReference type="PANTHER" id="PTHR43343">
    <property type="entry name" value="PEPTIDASE S12"/>
    <property type="match status" value="1"/>
</dbReference>
<keyword evidence="4" id="KW-0472">Membrane</keyword>
<evidence type="ECO:0000256" key="1">
    <source>
        <dbReference type="ARBA" id="ARBA00010541"/>
    </source>
</evidence>
<dbReference type="GO" id="GO:0004252">
    <property type="term" value="F:serine-type endopeptidase activity"/>
    <property type="evidence" value="ECO:0007669"/>
    <property type="project" value="InterPro"/>
</dbReference>
<dbReference type="InterPro" id="IPR009003">
    <property type="entry name" value="Peptidase_S1_PA"/>
</dbReference>
<gene>
    <name evidence="6" type="ORF">UFOPK3837_00875</name>
</gene>
<sequence>MSIDNENRQFTFAYQAPAAPAAPAKSRRRFVMPVVAAIIAGAVAGGVSSVAVSRLGQTSTVVINNAQSVNWVTGVAAKAMPSVVTISVGASTSGGSGSGVVLTKDGLILTNAHVVTLDGATNKVSIEVKTSTGIVTTATVVGIDPTNDLAVIKASGTFVPIEFGDSSKVNVGDNVVAIGAPLGLEESVTTGILSSLNRTIQVASSAVNDGTLQLWSGSGAAPVSLRVLQTDAAINPGNSGGALLNSKGQLIGINVAIASAGSSTSGSQSGSIGVGFSIPSNIAKRISDQLIKGGKASHALLGALVTDATSSDSVAAFSNGAKIVKLTPGGAAELGGLKVDDVVVKFNGQVVSSASELTAEVRLEAANSKATIVVVRGGQQVTVTVTLGDAANAK</sequence>
<dbReference type="InterPro" id="IPR036034">
    <property type="entry name" value="PDZ_sf"/>
</dbReference>
<dbReference type="PRINTS" id="PR00834">
    <property type="entry name" value="PROTEASES2C"/>
</dbReference>
<reference evidence="6" key="1">
    <citation type="submission" date="2020-05" db="EMBL/GenBank/DDBJ databases">
        <authorList>
            <person name="Chiriac C."/>
            <person name="Salcher M."/>
            <person name="Ghai R."/>
            <person name="Kavagutti S V."/>
        </authorList>
    </citation>
    <scope>NUCLEOTIDE SEQUENCE</scope>
</reference>
<dbReference type="Pfam" id="PF13365">
    <property type="entry name" value="Trypsin_2"/>
    <property type="match status" value="1"/>
</dbReference>
<dbReference type="Pfam" id="PF13180">
    <property type="entry name" value="PDZ_2"/>
    <property type="match status" value="1"/>
</dbReference>
<dbReference type="EMBL" id="CAFBNO010000042">
    <property type="protein sequence ID" value="CAB4957955.1"/>
    <property type="molecule type" value="Genomic_DNA"/>
</dbReference>
<keyword evidence="4" id="KW-0812">Transmembrane</keyword>
<proteinExistence type="inferred from homology"/>
<dbReference type="Gene3D" id="2.30.42.10">
    <property type="match status" value="1"/>
</dbReference>
<evidence type="ECO:0000256" key="3">
    <source>
        <dbReference type="ARBA" id="ARBA00022801"/>
    </source>
</evidence>
<feature type="transmembrane region" description="Helical" evidence="4">
    <location>
        <begin position="30"/>
        <end position="52"/>
    </location>
</feature>
<comment type="similarity">
    <text evidence="1">Belongs to the peptidase S1C family.</text>
</comment>
<accession>A0A6J7KR06</accession>
<keyword evidence="3" id="KW-0378">Hydrolase</keyword>
<evidence type="ECO:0000313" key="6">
    <source>
        <dbReference type="EMBL" id="CAB4957955.1"/>
    </source>
</evidence>
<evidence type="ECO:0000256" key="2">
    <source>
        <dbReference type="ARBA" id="ARBA00022670"/>
    </source>
</evidence>
<feature type="domain" description="PDZ" evidence="5">
    <location>
        <begin position="290"/>
        <end position="378"/>
    </location>
</feature>
<organism evidence="6">
    <name type="scientific">freshwater metagenome</name>
    <dbReference type="NCBI Taxonomy" id="449393"/>
    <lineage>
        <taxon>unclassified sequences</taxon>
        <taxon>metagenomes</taxon>
        <taxon>ecological metagenomes</taxon>
    </lineage>
</organism>
<dbReference type="PROSITE" id="PS50106">
    <property type="entry name" value="PDZ"/>
    <property type="match status" value="1"/>
</dbReference>
<dbReference type="SUPFAM" id="SSF50494">
    <property type="entry name" value="Trypsin-like serine proteases"/>
    <property type="match status" value="1"/>
</dbReference>
<keyword evidence="4" id="KW-1133">Transmembrane helix</keyword>
<dbReference type="InterPro" id="IPR001940">
    <property type="entry name" value="Peptidase_S1C"/>
</dbReference>
<dbReference type="PANTHER" id="PTHR43343:SF3">
    <property type="entry name" value="PROTEASE DO-LIKE 8, CHLOROPLASTIC"/>
    <property type="match status" value="1"/>
</dbReference>
<evidence type="ECO:0000259" key="5">
    <source>
        <dbReference type="PROSITE" id="PS50106"/>
    </source>
</evidence>
<name>A0A6J7KR06_9ZZZZ</name>
<evidence type="ECO:0000256" key="4">
    <source>
        <dbReference type="SAM" id="Phobius"/>
    </source>
</evidence>
<dbReference type="AlphaFoldDB" id="A0A6J7KR06"/>
<dbReference type="InterPro" id="IPR051201">
    <property type="entry name" value="Chloro_Bact_Ser_Proteases"/>
</dbReference>
<keyword evidence="2" id="KW-0645">Protease</keyword>
<dbReference type="Gene3D" id="2.40.10.10">
    <property type="entry name" value="Trypsin-like serine proteases"/>
    <property type="match status" value="2"/>
</dbReference>
<protein>
    <submittedName>
        <fullName evidence="6">Unannotated protein</fullName>
    </submittedName>
</protein>
<dbReference type="GO" id="GO:0006508">
    <property type="term" value="P:proteolysis"/>
    <property type="evidence" value="ECO:0007669"/>
    <property type="project" value="UniProtKB-KW"/>
</dbReference>
<dbReference type="SMART" id="SM00228">
    <property type="entry name" value="PDZ"/>
    <property type="match status" value="1"/>
</dbReference>
<dbReference type="InterPro" id="IPR001478">
    <property type="entry name" value="PDZ"/>
</dbReference>
<dbReference type="InterPro" id="IPR043504">
    <property type="entry name" value="Peptidase_S1_PA_chymotrypsin"/>
</dbReference>